<evidence type="ECO:0000256" key="1">
    <source>
        <dbReference type="ARBA" id="ARBA00004651"/>
    </source>
</evidence>
<dbReference type="PANTHER" id="PTHR42920">
    <property type="entry name" value="OS03G0707200 PROTEIN-RELATED"/>
    <property type="match status" value="1"/>
</dbReference>
<dbReference type="Proteomes" id="UP001595692">
    <property type="component" value="Unassembled WGS sequence"/>
</dbReference>
<feature type="transmembrane region" description="Helical" evidence="6">
    <location>
        <begin position="97"/>
        <end position="114"/>
    </location>
</feature>
<evidence type="ECO:0000313" key="8">
    <source>
        <dbReference type="EMBL" id="MFC3913040.1"/>
    </source>
</evidence>
<dbReference type="Pfam" id="PF00892">
    <property type="entry name" value="EamA"/>
    <property type="match status" value="2"/>
</dbReference>
<keyword evidence="9" id="KW-1185">Reference proteome</keyword>
<sequence>MQANLMLLAAAAIWGFGFVAQRLGMDFLEPFAFNGVRFLLGSLSLLPLIWWFSRRPSGAQDDRQGSLIKAGCIAGGLLFVAATLQQVGLLYTTAAKAGFITGLYLILVPILGLLLRHSSGLMTWLGAVLAVVGLYLLSINEDFSMSFGDLLQFIGALFWAMHILVIGHYSGRISPLPLSAVQFLVCGLLSVAVSFCIESPTWAAVAAGWQPVLYAGLVSVGVAYTLQVVGQKSANPAHAAIILSLESVFAAIGGVWLLDESLSLRAWIGCSLMLAGMLLSQVKWQSASVATTGECSNG</sequence>
<feature type="transmembrane region" description="Helical" evidence="6">
    <location>
        <begin position="32"/>
        <end position="52"/>
    </location>
</feature>
<dbReference type="Gene3D" id="1.10.3730.20">
    <property type="match status" value="1"/>
</dbReference>
<keyword evidence="4 6" id="KW-1133">Transmembrane helix</keyword>
<feature type="transmembrane region" description="Helical" evidence="6">
    <location>
        <begin position="201"/>
        <end position="226"/>
    </location>
</feature>
<dbReference type="RefSeq" id="WP_377151274.1">
    <property type="nucleotide sequence ID" value="NZ_JBHSAF010000005.1"/>
</dbReference>
<feature type="transmembrane region" description="Helical" evidence="6">
    <location>
        <begin position="264"/>
        <end position="282"/>
    </location>
</feature>
<organism evidence="8 9">
    <name type="scientific">Pseudaeromonas sharmana</name>
    <dbReference type="NCBI Taxonomy" id="328412"/>
    <lineage>
        <taxon>Bacteria</taxon>
        <taxon>Pseudomonadati</taxon>
        <taxon>Pseudomonadota</taxon>
        <taxon>Gammaproteobacteria</taxon>
        <taxon>Aeromonadales</taxon>
        <taxon>Aeromonadaceae</taxon>
        <taxon>Pseudaeromonas</taxon>
    </lineage>
</organism>
<feature type="domain" description="EamA" evidence="7">
    <location>
        <begin position="147"/>
        <end position="279"/>
    </location>
</feature>
<evidence type="ECO:0000256" key="6">
    <source>
        <dbReference type="SAM" id="Phobius"/>
    </source>
</evidence>
<keyword evidence="3 6" id="KW-0812">Transmembrane</keyword>
<evidence type="ECO:0000313" key="9">
    <source>
        <dbReference type="Proteomes" id="UP001595692"/>
    </source>
</evidence>
<name>A0ABV8CM16_9GAMM</name>
<evidence type="ECO:0000256" key="2">
    <source>
        <dbReference type="ARBA" id="ARBA00022475"/>
    </source>
</evidence>
<feature type="transmembrane region" description="Helical" evidence="6">
    <location>
        <begin position="176"/>
        <end position="195"/>
    </location>
</feature>
<feature type="transmembrane region" description="Helical" evidence="6">
    <location>
        <begin position="121"/>
        <end position="138"/>
    </location>
</feature>
<keyword evidence="5 6" id="KW-0472">Membrane</keyword>
<keyword evidence="2" id="KW-1003">Cell membrane</keyword>
<dbReference type="PANTHER" id="PTHR42920:SF5">
    <property type="entry name" value="EAMA DOMAIN-CONTAINING PROTEIN"/>
    <property type="match status" value="1"/>
</dbReference>
<evidence type="ECO:0000256" key="5">
    <source>
        <dbReference type="ARBA" id="ARBA00023136"/>
    </source>
</evidence>
<dbReference type="InterPro" id="IPR037185">
    <property type="entry name" value="EmrE-like"/>
</dbReference>
<gene>
    <name evidence="8" type="ORF">ACFOSS_06110</name>
</gene>
<dbReference type="InterPro" id="IPR051258">
    <property type="entry name" value="Diverse_Substrate_Transporter"/>
</dbReference>
<proteinExistence type="predicted"/>
<protein>
    <submittedName>
        <fullName evidence="8">DMT family transporter</fullName>
    </submittedName>
</protein>
<feature type="transmembrane region" description="Helical" evidence="6">
    <location>
        <begin position="238"/>
        <end position="258"/>
    </location>
</feature>
<dbReference type="SUPFAM" id="SSF103481">
    <property type="entry name" value="Multidrug resistance efflux transporter EmrE"/>
    <property type="match status" value="2"/>
</dbReference>
<evidence type="ECO:0000259" key="7">
    <source>
        <dbReference type="Pfam" id="PF00892"/>
    </source>
</evidence>
<comment type="subcellular location">
    <subcellularLocation>
        <location evidence="1">Cell membrane</location>
        <topology evidence="1">Multi-pass membrane protein</topology>
    </subcellularLocation>
</comment>
<feature type="transmembrane region" description="Helical" evidence="6">
    <location>
        <begin position="150"/>
        <end position="169"/>
    </location>
</feature>
<comment type="caution">
    <text evidence="8">The sequence shown here is derived from an EMBL/GenBank/DDBJ whole genome shotgun (WGS) entry which is preliminary data.</text>
</comment>
<accession>A0ABV8CM16</accession>
<dbReference type="EMBL" id="JBHSAF010000005">
    <property type="protein sequence ID" value="MFC3913040.1"/>
    <property type="molecule type" value="Genomic_DNA"/>
</dbReference>
<reference evidence="9" key="1">
    <citation type="journal article" date="2019" name="Int. J. Syst. Evol. Microbiol.">
        <title>The Global Catalogue of Microorganisms (GCM) 10K type strain sequencing project: providing services to taxonomists for standard genome sequencing and annotation.</title>
        <authorList>
            <consortium name="The Broad Institute Genomics Platform"/>
            <consortium name="The Broad Institute Genome Sequencing Center for Infectious Disease"/>
            <person name="Wu L."/>
            <person name="Ma J."/>
        </authorList>
    </citation>
    <scope>NUCLEOTIDE SEQUENCE [LARGE SCALE GENOMIC DNA]</scope>
    <source>
        <strain evidence="9">CCUG 54939</strain>
    </source>
</reference>
<evidence type="ECO:0000256" key="3">
    <source>
        <dbReference type="ARBA" id="ARBA00022692"/>
    </source>
</evidence>
<feature type="transmembrane region" description="Helical" evidence="6">
    <location>
        <begin position="72"/>
        <end position="91"/>
    </location>
</feature>
<dbReference type="InterPro" id="IPR000620">
    <property type="entry name" value="EamA_dom"/>
</dbReference>
<feature type="domain" description="EamA" evidence="7">
    <location>
        <begin position="3"/>
        <end position="138"/>
    </location>
</feature>
<evidence type="ECO:0000256" key="4">
    <source>
        <dbReference type="ARBA" id="ARBA00022989"/>
    </source>
</evidence>